<dbReference type="GO" id="GO:0003887">
    <property type="term" value="F:DNA-directed DNA polymerase activity"/>
    <property type="evidence" value="ECO:0007669"/>
    <property type="project" value="UniProtKB-KW"/>
</dbReference>
<evidence type="ECO:0000256" key="5">
    <source>
        <dbReference type="ARBA" id="ARBA00022932"/>
    </source>
</evidence>
<dbReference type="EC" id="2.7.7.7" evidence="1"/>
<evidence type="ECO:0000313" key="10">
    <source>
        <dbReference type="Proteomes" id="UP000178690"/>
    </source>
</evidence>
<gene>
    <name evidence="9" type="ORF">A2682_01780</name>
</gene>
<accession>A0A1G2PNT2</accession>
<evidence type="ECO:0000256" key="3">
    <source>
        <dbReference type="ARBA" id="ARBA00022695"/>
    </source>
</evidence>
<evidence type="ECO:0000259" key="8">
    <source>
        <dbReference type="Pfam" id="PF21694"/>
    </source>
</evidence>
<dbReference type="InterPro" id="IPR005790">
    <property type="entry name" value="DNA_polIII_delta"/>
</dbReference>
<reference evidence="9 10" key="1">
    <citation type="journal article" date="2016" name="Nat. Commun.">
        <title>Thousands of microbial genomes shed light on interconnected biogeochemical processes in an aquifer system.</title>
        <authorList>
            <person name="Anantharaman K."/>
            <person name="Brown C.T."/>
            <person name="Hug L.A."/>
            <person name="Sharon I."/>
            <person name="Castelle C.J."/>
            <person name="Probst A.J."/>
            <person name="Thomas B.C."/>
            <person name="Singh A."/>
            <person name="Wilkins M.J."/>
            <person name="Karaoz U."/>
            <person name="Brodie E.L."/>
            <person name="Williams K.H."/>
            <person name="Hubbard S.S."/>
            <person name="Banfield J.F."/>
        </authorList>
    </citation>
    <scope>NUCLEOTIDE SEQUENCE [LARGE SCALE GENOMIC DNA]</scope>
    <source>
        <strain evidence="10">RIFCSPHIGHO2_01_FULL_58_15</strain>
    </source>
</reference>
<dbReference type="GO" id="GO:0003677">
    <property type="term" value="F:DNA binding"/>
    <property type="evidence" value="ECO:0007669"/>
    <property type="project" value="InterPro"/>
</dbReference>
<comment type="caution">
    <text evidence="9">The sequence shown here is derived from an EMBL/GenBank/DDBJ whole genome shotgun (WGS) entry which is preliminary data.</text>
</comment>
<dbReference type="InterPro" id="IPR027417">
    <property type="entry name" value="P-loop_NTPase"/>
</dbReference>
<dbReference type="Gene3D" id="1.10.8.60">
    <property type="match status" value="1"/>
</dbReference>
<dbReference type="GO" id="GO:0006261">
    <property type="term" value="P:DNA-templated DNA replication"/>
    <property type="evidence" value="ECO:0007669"/>
    <property type="project" value="TreeGrafter"/>
</dbReference>
<dbReference type="EMBL" id="MHST01000002">
    <property type="protein sequence ID" value="OHA49980.1"/>
    <property type="molecule type" value="Genomic_DNA"/>
</dbReference>
<protein>
    <recommendedName>
        <fullName evidence="1">DNA-directed DNA polymerase</fullName>
        <ecNumber evidence="1">2.7.7.7</ecNumber>
    </recommendedName>
</protein>
<dbReference type="Gene3D" id="3.40.50.300">
    <property type="entry name" value="P-loop containing nucleotide triphosphate hydrolases"/>
    <property type="match status" value="1"/>
</dbReference>
<dbReference type="Pfam" id="PF21694">
    <property type="entry name" value="DNA_pol3_delta_C"/>
    <property type="match status" value="1"/>
</dbReference>
<dbReference type="GO" id="GO:0009360">
    <property type="term" value="C:DNA polymerase III complex"/>
    <property type="evidence" value="ECO:0007669"/>
    <property type="project" value="TreeGrafter"/>
</dbReference>
<dbReference type="InterPro" id="IPR048466">
    <property type="entry name" value="DNA_pol3_delta-like_C"/>
</dbReference>
<comment type="catalytic activity">
    <reaction evidence="7">
        <text>DNA(n) + a 2'-deoxyribonucleoside 5'-triphosphate = DNA(n+1) + diphosphate</text>
        <dbReference type="Rhea" id="RHEA:22508"/>
        <dbReference type="Rhea" id="RHEA-COMP:17339"/>
        <dbReference type="Rhea" id="RHEA-COMP:17340"/>
        <dbReference type="ChEBI" id="CHEBI:33019"/>
        <dbReference type="ChEBI" id="CHEBI:61560"/>
        <dbReference type="ChEBI" id="CHEBI:173112"/>
        <dbReference type="EC" id="2.7.7.7"/>
    </reaction>
</comment>
<dbReference type="SUPFAM" id="SSF48019">
    <property type="entry name" value="post-AAA+ oligomerization domain-like"/>
    <property type="match status" value="1"/>
</dbReference>
<evidence type="ECO:0000256" key="1">
    <source>
        <dbReference type="ARBA" id="ARBA00012417"/>
    </source>
</evidence>
<dbReference type="InterPro" id="IPR008921">
    <property type="entry name" value="DNA_pol3_clamp-load_cplx_C"/>
</dbReference>
<evidence type="ECO:0000256" key="6">
    <source>
        <dbReference type="ARBA" id="ARBA00034754"/>
    </source>
</evidence>
<dbReference type="PANTHER" id="PTHR34388">
    <property type="entry name" value="DNA POLYMERASE III SUBUNIT DELTA"/>
    <property type="match status" value="1"/>
</dbReference>
<keyword evidence="4" id="KW-0235">DNA replication</keyword>
<dbReference type="Proteomes" id="UP000178690">
    <property type="component" value="Unassembled WGS sequence"/>
</dbReference>
<sequence length="324" mass="35420">MFYLLYGSDTYRREERLAALRAAYRKKNPRALGETVLDGSVELAAVRAALASGGGLFEQKRFIVVRDAFAAHGTDLLAFCKEAKSMGRSDLNIVFVEGDIETKGGLRELSAYCRSDVFRDLSHAQLQRWIGSYVAQHGPENGPKRVAPQATAMLSALGPDLWRVSNELEKLIAYTAGRAVILEEDVRRLVNFVEGGVVYEVADNVGARDPIAALVSVARLTANGRGAEGIASYVVSETRNLVYAHAANDAPLAQRDAAAAGAKPFVWRKRLAQARRFSGEEVRTLLALALKLDVAWKSGADARLALERFILTVPVSRGKARREY</sequence>
<dbReference type="STRING" id="1802363.A2682_01780"/>
<evidence type="ECO:0000256" key="4">
    <source>
        <dbReference type="ARBA" id="ARBA00022705"/>
    </source>
</evidence>
<feature type="domain" description="DNA polymerase III delta subunit-like C-terminal" evidence="8">
    <location>
        <begin position="198"/>
        <end position="312"/>
    </location>
</feature>
<proteinExistence type="inferred from homology"/>
<comment type="similarity">
    <text evidence="6">Belongs to the DNA polymerase HolA subunit family.</text>
</comment>
<dbReference type="AlphaFoldDB" id="A0A1G2PNT2"/>
<dbReference type="SUPFAM" id="SSF52540">
    <property type="entry name" value="P-loop containing nucleoside triphosphate hydrolases"/>
    <property type="match status" value="1"/>
</dbReference>
<organism evidence="9 10">
    <name type="scientific">Terrybacteria sp. (strain RIFCSPHIGHO2_01_FULL_58_15)</name>
    <dbReference type="NCBI Taxonomy" id="1802363"/>
    <lineage>
        <taxon>Bacteria</taxon>
        <taxon>Candidatus Terryibacteriota</taxon>
    </lineage>
</organism>
<name>A0A1G2PNT2_TERXR</name>
<dbReference type="NCBIfam" id="TIGR01128">
    <property type="entry name" value="holA"/>
    <property type="match status" value="1"/>
</dbReference>
<evidence type="ECO:0000256" key="2">
    <source>
        <dbReference type="ARBA" id="ARBA00022679"/>
    </source>
</evidence>
<dbReference type="PANTHER" id="PTHR34388:SF1">
    <property type="entry name" value="DNA POLYMERASE III SUBUNIT DELTA"/>
    <property type="match status" value="1"/>
</dbReference>
<keyword evidence="2" id="KW-0808">Transferase</keyword>
<keyword evidence="3" id="KW-0548">Nucleotidyltransferase</keyword>
<dbReference type="Gene3D" id="1.20.272.10">
    <property type="match status" value="1"/>
</dbReference>
<keyword evidence="5" id="KW-0239">DNA-directed DNA polymerase</keyword>
<evidence type="ECO:0000313" key="9">
    <source>
        <dbReference type="EMBL" id="OHA49980.1"/>
    </source>
</evidence>
<evidence type="ECO:0000256" key="7">
    <source>
        <dbReference type="ARBA" id="ARBA00049244"/>
    </source>
</evidence>